<evidence type="ECO:0000256" key="1">
    <source>
        <dbReference type="ARBA" id="ARBA00008779"/>
    </source>
</evidence>
<dbReference type="GO" id="GO:0004065">
    <property type="term" value="F:arylsulfatase activity"/>
    <property type="evidence" value="ECO:0007669"/>
    <property type="project" value="TreeGrafter"/>
</dbReference>
<dbReference type="RefSeq" id="WP_254089369.1">
    <property type="nucleotide sequence ID" value="NZ_JAHESC010000006.1"/>
</dbReference>
<evidence type="ECO:0000259" key="3">
    <source>
        <dbReference type="Pfam" id="PF00884"/>
    </source>
</evidence>
<name>A0AAP2D8N2_9BACT</name>
<dbReference type="InterPro" id="IPR017850">
    <property type="entry name" value="Alkaline_phosphatase_core_sf"/>
</dbReference>
<proteinExistence type="inferred from homology"/>
<comment type="similarity">
    <text evidence="1">Belongs to the sulfatase family.</text>
</comment>
<dbReference type="PANTHER" id="PTHR42693:SF53">
    <property type="entry name" value="ENDO-4-O-SULFATASE"/>
    <property type="match status" value="1"/>
</dbReference>
<dbReference type="Pfam" id="PF14707">
    <property type="entry name" value="Sulfatase_C"/>
    <property type="match status" value="1"/>
</dbReference>
<dbReference type="EMBL" id="JAHESC010000006">
    <property type="protein sequence ID" value="MBT1686130.1"/>
    <property type="molecule type" value="Genomic_DNA"/>
</dbReference>
<keyword evidence="2" id="KW-0378">Hydrolase</keyword>
<dbReference type="SUPFAM" id="SSF53649">
    <property type="entry name" value="Alkaline phosphatase-like"/>
    <property type="match status" value="1"/>
</dbReference>
<dbReference type="Gene3D" id="3.30.1120.10">
    <property type="match status" value="1"/>
</dbReference>
<dbReference type="Proteomes" id="UP001319180">
    <property type="component" value="Unassembled WGS sequence"/>
</dbReference>
<evidence type="ECO:0000313" key="5">
    <source>
        <dbReference type="Proteomes" id="UP001319180"/>
    </source>
</evidence>
<evidence type="ECO:0000256" key="2">
    <source>
        <dbReference type="ARBA" id="ARBA00022801"/>
    </source>
</evidence>
<dbReference type="CDD" id="cd16026">
    <property type="entry name" value="GALNS_like"/>
    <property type="match status" value="1"/>
</dbReference>
<keyword evidence="5" id="KW-1185">Reference proteome</keyword>
<dbReference type="PANTHER" id="PTHR42693">
    <property type="entry name" value="ARYLSULFATASE FAMILY MEMBER"/>
    <property type="match status" value="1"/>
</dbReference>
<gene>
    <name evidence="4" type="ORF">KK078_06155</name>
</gene>
<organism evidence="4 5">
    <name type="scientific">Dawidia soli</name>
    <dbReference type="NCBI Taxonomy" id="2782352"/>
    <lineage>
        <taxon>Bacteria</taxon>
        <taxon>Pseudomonadati</taxon>
        <taxon>Bacteroidota</taxon>
        <taxon>Cytophagia</taxon>
        <taxon>Cytophagales</taxon>
        <taxon>Chryseotaleaceae</taxon>
        <taxon>Dawidia</taxon>
    </lineage>
</organism>
<reference evidence="4 5" key="1">
    <citation type="submission" date="2021-05" db="EMBL/GenBank/DDBJ databases">
        <title>A Polyphasic approach of four new species of the genus Ohtaekwangia: Ohtaekwangia histidinii sp. nov., Ohtaekwangia cretensis sp. nov., Ohtaekwangia indiensis sp. nov., Ohtaekwangia reichenbachii sp. nov. from diverse environment.</title>
        <authorList>
            <person name="Octaviana S."/>
        </authorList>
    </citation>
    <scope>NUCLEOTIDE SEQUENCE [LARGE SCALE GENOMIC DNA]</scope>
    <source>
        <strain evidence="4 5">PWU37</strain>
    </source>
</reference>
<protein>
    <submittedName>
        <fullName evidence="4">Sulfatase</fullName>
    </submittedName>
</protein>
<dbReference type="Gene3D" id="3.40.720.10">
    <property type="entry name" value="Alkaline Phosphatase, subunit A"/>
    <property type="match status" value="1"/>
</dbReference>
<feature type="domain" description="Sulfatase N-terminal" evidence="3">
    <location>
        <begin position="25"/>
        <end position="345"/>
    </location>
</feature>
<accession>A0AAP2D8N2</accession>
<sequence length="478" mass="52970">MKYILVFLLLGAGVWCGHAQPRSRPNVIVIFMDDMGYGDTEPYGMTGIPTPNFNRLAKEGTRFTHFNAGQAVCTASRTALLTGCYPNRLGMTGALLPGAKRALNPDEETIASVLKRAGYTTAMLGKWHLGNRPPFFPIHYGFDSFYGIPYSHDIWPMDFTGKRITDMSDWRARWPVLSLYQNDTRVDSITSLNDQAKLTTTLTERAVNFIRTNKKAPFFLYLAHPMPHVPLAASEKFRGKSELGIFGDVIMEIDWSIGEILKTLDKEKLADNTLLIVTSDNGPWLNFGDNAGSAGGFREGKSTSWEGGTRVPLLVRWPGKVEAGGINSQLMTNMDILPTIAAATGATLPQKKIDGMNFLPLWLKQSDKGPREVFYYYFGANNLEGIRYKHWKLVLKHTSGSYAPQHGTGGKGGAIDKVEVPQALYDLSHDPGEAYDVQKVYPDIVTKLLGFAEEARQDLGDDLTNRQGNNIRKPAVVD</sequence>
<dbReference type="Pfam" id="PF00884">
    <property type="entry name" value="Sulfatase"/>
    <property type="match status" value="1"/>
</dbReference>
<dbReference type="InterPro" id="IPR050738">
    <property type="entry name" value="Sulfatase"/>
</dbReference>
<evidence type="ECO:0000313" key="4">
    <source>
        <dbReference type="EMBL" id="MBT1686130.1"/>
    </source>
</evidence>
<comment type="caution">
    <text evidence="4">The sequence shown here is derived from an EMBL/GenBank/DDBJ whole genome shotgun (WGS) entry which is preliminary data.</text>
</comment>
<dbReference type="AlphaFoldDB" id="A0AAP2D8N2"/>
<dbReference type="InterPro" id="IPR000917">
    <property type="entry name" value="Sulfatase_N"/>
</dbReference>